<dbReference type="SUPFAM" id="SSF48371">
    <property type="entry name" value="ARM repeat"/>
    <property type="match status" value="1"/>
</dbReference>
<protein>
    <submittedName>
        <fullName evidence="1">Uncharacterized protein</fullName>
    </submittedName>
</protein>
<name>A0A1N6CML0_9SPHN</name>
<dbReference type="AlphaFoldDB" id="A0A1N6CML0"/>
<accession>A0A1N6CML0</accession>
<sequence>MTKRKSPVLPVELVNCLQRIGSGLRTGTDISRELDDALPLLWALPPGSIAKAEHEIVDACELHRYPRYYPTLPGALSPTASMADILDRHDGLKYLYIFHRDGKLRQAALNRISNSLPTPFAFISIAWRLNDWVPQVRKAAAYCADRSFPATDADIIAEAAIPLLSRKSSWTRWGAEHEILDACLARRDVAQKVGLILAQGMTGPLASVLREALKKPSLDPCLALLSSEAVQPAVRALALQTLLNRKASWVVGYEWQWVEKPLGIRRKKTLFEHRNVSHTLSVTGLVKAGLKDRSGVVRKAAISAVIENPEMFPDARELALRHVDDRSRPVRERAQFLLKP</sequence>
<dbReference type="STRING" id="1123272.SAMN02745824_0268"/>
<evidence type="ECO:0000313" key="1">
    <source>
        <dbReference type="EMBL" id="SIN59732.1"/>
    </source>
</evidence>
<dbReference type="Proteomes" id="UP000185192">
    <property type="component" value="Unassembled WGS sequence"/>
</dbReference>
<reference evidence="2" key="1">
    <citation type="submission" date="2016-11" db="EMBL/GenBank/DDBJ databases">
        <authorList>
            <person name="Varghese N."/>
            <person name="Submissions S."/>
        </authorList>
    </citation>
    <scope>NUCLEOTIDE SEQUENCE [LARGE SCALE GENOMIC DNA]</scope>
    <source>
        <strain evidence="2">DSM 22363</strain>
    </source>
</reference>
<keyword evidence="2" id="KW-1185">Reference proteome</keyword>
<gene>
    <name evidence="1" type="ORF">SAMN02745824_0268</name>
</gene>
<evidence type="ECO:0000313" key="2">
    <source>
        <dbReference type="Proteomes" id="UP000185192"/>
    </source>
</evidence>
<organism evidence="1 2">
    <name type="scientific">Parasphingorhabdus marina DSM 22363</name>
    <dbReference type="NCBI Taxonomy" id="1123272"/>
    <lineage>
        <taxon>Bacteria</taxon>
        <taxon>Pseudomonadati</taxon>
        <taxon>Pseudomonadota</taxon>
        <taxon>Alphaproteobacteria</taxon>
        <taxon>Sphingomonadales</taxon>
        <taxon>Sphingomonadaceae</taxon>
        <taxon>Parasphingorhabdus</taxon>
    </lineage>
</organism>
<dbReference type="EMBL" id="FSQW01000001">
    <property type="protein sequence ID" value="SIN59732.1"/>
    <property type="molecule type" value="Genomic_DNA"/>
</dbReference>
<proteinExistence type="predicted"/>
<dbReference type="InterPro" id="IPR016024">
    <property type="entry name" value="ARM-type_fold"/>
</dbReference>